<keyword evidence="1" id="KW-1133">Transmembrane helix</keyword>
<keyword evidence="1" id="KW-0812">Transmembrane</keyword>
<dbReference type="Proteomes" id="UP001391051">
    <property type="component" value="Unassembled WGS sequence"/>
</dbReference>
<organism evidence="2 3">
    <name type="scientific">Apiospora aurea</name>
    <dbReference type="NCBI Taxonomy" id="335848"/>
    <lineage>
        <taxon>Eukaryota</taxon>
        <taxon>Fungi</taxon>
        <taxon>Dikarya</taxon>
        <taxon>Ascomycota</taxon>
        <taxon>Pezizomycotina</taxon>
        <taxon>Sordariomycetes</taxon>
        <taxon>Xylariomycetidae</taxon>
        <taxon>Amphisphaeriales</taxon>
        <taxon>Apiosporaceae</taxon>
        <taxon>Apiospora</taxon>
    </lineage>
</organism>
<sequence>MMLHRSAKAEEAPRSAFYVLVDTELYPRRTGRFASGENQPGWGHHRRAGRRRAAAVLTFVLTIVVPAPELRAELRADDLLEPEAVGVHAVPARDGLLDDGGLVVHALHLVEHGLETGVGLGLEGVEDGAVVGFELPLHALVVVRIGYFIVLLLLLLVAISNNSAFALLLGISTLEPGQDGGVERGEPGA</sequence>
<dbReference type="GeneID" id="92079791"/>
<feature type="transmembrane region" description="Helical" evidence="1">
    <location>
        <begin position="53"/>
        <end position="70"/>
    </location>
</feature>
<evidence type="ECO:0000256" key="1">
    <source>
        <dbReference type="SAM" id="Phobius"/>
    </source>
</evidence>
<feature type="transmembrane region" description="Helical" evidence="1">
    <location>
        <begin position="137"/>
        <end position="159"/>
    </location>
</feature>
<keyword evidence="3" id="KW-1185">Reference proteome</keyword>
<dbReference type="EMBL" id="JAQQWE010000007">
    <property type="protein sequence ID" value="KAK7946186.1"/>
    <property type="molecule type" value="Genomic_DNA"/>
</dbReference>
<protein>
    <submittedName>
        <fullName evidence="2">Uncharacterized protein</fullName>
    </submittedName>
</protein>
<accession>A0ABR1Q2F6</accession>
<proteinExistence type="predicted"/>
<name>A0ABR1Q2F6_9PEZI</name>
<dbReference type="RefSeq" id="XP_066696220.1">
    <property type="nucleotide sequence ID" value="XM_066846729.1"/>
</dbReference>
<gene>
    <name evidence="2" type="ORF">PG986_010507</name>
</gene>
<evidence type="ECO:0000313" key="3">
    <source>
        <dbReference type="Proteomes" id="UP001391051"/>
    </source>
</evidence>
<evidence type="ECO:0000313" key="2">
    <source>
        <dbReference type="EMBL" id="KAK7946186.1"/>
    </source>
</evidence>
<keyword evidence="1" id="KW-0472">Membrane</keyword>
<reference evidence="2 3" key="1">
    <citation type="submission" date="2023-01" db="EMBL/GenBank/DDBJ databases">
        <title>Analysis of 21 Apiospora genomes using comparative genomics revels a genus with tremendous synthesis potential of carbohydrate active enzymes and secondary metabolites.</title>
        <authorList>
            <person name="Sorensen T."/>
        </authorList>
    </citation>
    <scope>NUCLEOTIDE SEQUENCE [LARGE SCALE GENOMIC DNA]</scope>
    <source>
        <strain evidence="2 3">CBS 24483</strain>
    </source>
</reference>
<comment type="caution">
    <text evidence="2">The sequence shown here is derived from an EMBL/GenBank/DDBJ whole genome shotgun (WGS) entry which is preliminary data.</text>
</comment>